<comment type="caution">
    <text evidence="5">The sequence shown here is derived from an EMBL/GenBank/DDBJ whole genome shotgun (WGS) entry which is preliminary data.</text>
</comment>
<dbReference type="EMBL" id="JAAGKO020000008">
    <property type="protein sequence ID" value="MDI5962781.1"/>
    <property type="molecule type" value="Genomic_DNA"/>
</dbReference>
<organism evidence="5">
    <name type="scientific">Streptantibioticus silvisoli</name>
    <dbReference type="NCBI Taxonomy" id="2705255"/>
    <lineage>
        <taxon>Bacteria</taxon>
        <taxon>Bacillati</taxon>
        <taxon>Actinomycetota</taxon>
        <taxon>Actinomycetes</taxon>
        <taxon>Kitasatosporales</taxon>
        <taxon>Streptomycetaceae</taxon>
        <taxon>Streptantibioticus</taxon>
    </lineage>
</organism>
<dbReference type="Pfam" id="PF14581">
    <property type="entry name" value="SseB_C"/>
    <property type="match status" value="1"/>
</dbReference>
<sequence>MSVPAEYEPGEHTFGPFEPGVGQGFPGPADGMPPGAGPVPQQVPLPAVLTGSGWPANELEEVLTAAIGDPGATPRVIEVLARSTVWVPVPGGDVDAGLPGLDLDGLPYAPVFSSEAQLRQAAPGLMFGVLPALEFARGLPPQVGLAVNPGGAVGIPLPAAAVEELCRAGASGGARVRLWEPEPDEEPVDFLATAAGEFAVTPVVLSARRALGSVEGESPTLFVGVELDRWQEEDRAEAMNALGRALAAAPLPWPVNLLLLDVAQDPLGDWMHGAVQPFFSRD</sequence>
<accession>A0AA90K703</accession>
<protein>
    <submittedName>
        <fullName evidence="5">Enhanced serine sensitivity protein SseB</fullName>
    </submittedName>
</protein>
<dbReference type="Proteomes" id="UP001156398">
    <property type="component" value="Unassembled WGS sequence"/>
</dbReference>
<dbReference type="InterPro" id="IPR027945">
    <property type="entry name" value="SseB_C"/>
</dbReference>
<dbReference type="EMBL" id="JABXJJ020000003">
    <property type="protein sequence ID" value="MDI5968398.1"/>
    <property type="molecule type" value="Genomic_DNA"/>
</dbReference>
<feature type="region of interest" description="Disordered" evidence="1">
    <location>
        <begin position="1"/>
        <end position="41"/>
    </location>
</feature>
<dbReference type="Pfam" id="PF07179">
    <property type="entry name" value="SseB"/>
    <property type="match status" value="1"/>
</dbReference>
<proteinExistence type="predicted"/>
<evidence type="ECO:0000313" key="5">
    <source>
        <dbReference type="EMBL" id="MDI5968398.1"/>
    </source>
</evidence>
<reference evidence="5 6" key="1">
    <citation type="submission" date="2023-05" db="EMBL/GenBank/DDBJ databases">
        <title>Streptantibioticus silvisoli sp. nov., acidotolerant actinomycetes 1 from pine litter.</title>
        <authorList>
            <person name="Swiecimska M."/>
            <person name="Golinska P."/>
            <person name="Sangal V."/>
            <person name="Wachnowicz B."/>
            <person name="Goodfellow M."/>
        </authorList>
    </citation>
    <scope>NUCLEOTIDE SEQUENCE</scope>
    <source>
        <strain evidence="5">SL13</strain>
        <strain evidence="4 6">SL54</strain>
    </source>
</reference>
<evidence type="ECO:0000313" key="6">
    <source>
        <dbReference type="Proteomes" id="UP001156398"/>
    </source>
</evidence>
<feature type="domain" description="SseB protein C-terminal" evidence="3">
    <location>
        <begin position="172"/>
        <end position="281"/>
    </location>
</feature>
<evidence type="ECO:0000259" key="3">
    <source>
        <dbReference type="Pfam" id="PF14581"/>
    </source>
</evidence>
<name>A0AA90K703_9ACTN</name>
<dbReference type="AlphaFoldDB" id="A0AA90K703"/>
<evidence type="ECO:0000313" key="4">
    <source>
        <dbReference type="EMBL" id="MDI5962781.1"/>
    </source>
</evidence>
<evidence type="ECO:0000256" key="1">
    <source>
        <dbReference type="SAM" id="MobiDB-lite"/>
    </source>
</evidence>
<keyword evidence="6" id="KW-1185">Reference proteome</keyword>
<gene>
    <name evidence="4" type="ORF">POF43_008660</name>
    <name evidence="5" type="ORF">POF50_003380</name>
</gene>
<evidence type="ECO:0000259" key="2">
    <source>
        <dbReference type="Pfam" id="PF07179"/>
    </source>
</evidence>
<feature type="domain" description="SseB protein N-terminal" evidence="2">
    <location>
        <begin position="59"/>
        <end position="163"/>
    </location>
</feature>
<dbReference type="InterPro" id="IPR009839">
    <property type="entry name" value="SseB_N"/>
</dbReference>